<evidence type="ECO:0000313" key="2">
    <source>
        <dbReference type="EMBL" id="MEJ8851339.1"/>
    </source>
</evidence>
<sequence>MQLRSLGRSDLKVSPLAFGGNVFGWTIDEALSFRLLDAWLDAGFNFIDTADMYSTWVPGHTGGESETIIGKWLKQTGKRNRVVLATKVGKPMGEGKVGLAPAYIREAVDASLRRLQTDHIDLYQSHDDDANTPIADSLGAFGELIKAGKVRVIGASNYTAPRLEEALDIAERNGLPRYESLQPLYNLYDRAVFEDALEPLCLARGVGVINFYALAAGFLTGKYRSEADASKSQRGGSTVKKYLNARGLRILDGLDEVAASVGATPGQVAIAWQIARPAITAPIASATSLKQLDDLVKAAHLTLPPEAIAKLDAASAETATAAG</sequence>
<reference evidence="2 3" key="1">
    <citation type="submission" date="2024-03" db="EMBL/GenBank/DDBJ databases">
        <title>Novel species of the genus Variovorax.</title>
        <authorList>
            <person name="Liu Q."/>
            <person name="Xin Y.-H."/>
        </authorList>
    </citation>
    <scope>NUCLEOTIDE SEQUENCE [LARGE SCALE GENOMIC DNA]</scope>
    <source>
        <strain evidence="2 3">KACC 18900</strain>
    </source>
</reference>
<dbReference type="PANTHER" id="PTHR43364">
    <property type="entry name" value="NADH-SPECIFIC METHYLGLYOXAL REDUCTASE-RELATED"/>
    <property type="match status" value="1"/>
</dbReference>
<dbReference type="SUPFAM" id="SSF51430">
    <property type="entry name" value="NAD(P)-linked oxidoreductase"/>
    <property type="match status" value="1"/>
</dbReference>
<keyword evidence="3" id="KW-1185">Reference proteome</keyword>
<dbReference type="InterPro" id="IPR023210">
    <property type="entry name" value="NADP_OxRdtase_dom"/>
</dbReference>
<dbReference type="InterPro" id="IPR036812">
    <property type="entry name" value="NAD(P)_OxRdtase_dom_sf"/>
</dbReference>
<dbReference type="Proteomes" id="UP001385892">
    <property type="component" value="Unassembled WGS sequence"/>
</dbReference>
<accession>A0ABU8WVD4</accession>
<gene>
    <name evidence="2" type="ORF">WKW82_32210</name>
</gene>
<dbReference type="Gene3D" id="3.20.20.100">
    <property type="entry name" value="NADP-dependent oxidoreductase domain"/>
    <property type="match status" value="1"/>
</dbReference>
<dbReference type="RefSeq" id="WP_340346933.1">
    <property type="nucleotide sequence ID" value="NZ_JBBKZT010000021.1"/>
</dbReference>
<feature type="domain" description="NADP-dependent oxidoreductase" evidence="1">
    <location>
        <begin position="15"/>
        <end position="314"/>
    </location>
</feature>
<protein>
    <submittedName>
        <fullName evidence="2">Aldo/keto reductase</fullName>
    </submittedName>
</protein>
<dbReference type="Pfam" id="PF00248">
    <property type="entry name" value="Aldo_ket_red"/>
    <property type="match status" value="1"/>
</dbReference>
<dbReference type="PANTHER" id="PTHR43364:SF6">
    <property type="entry name" value="OXIDOREDUCTASE-RELATED"/>
    <property type="match status" value="1"/>
</dbReference>
<dbReference type="CDD" id="cd19081">
    <property type="entry name" value="AKR_AKR9C1"/>
    <property type="match status" value="1"/>
</dbReference>
<dbReference type="InterPro" id="IPR050523">
    <property type="entry name" value="AKR_Detox_Biosynth"/>
</dbReference>
<evidence type="ECO:0000259" key="1">
    <source>
        <dbReference type="Pfam" id="PF00248"/>
    </source>
</evidence>
<proteinExistence type="predicted"/>
<evidence type="ECO:0000313" key="3">
    <source>
        <dbReference type="Proteomes" id="UP001385892"/>
    </source>
</evidence>
<organism evidence="2 3">
    <name type="scientific">Variovorax rhizosphaerae</name>
    <dbReference type="NCBI Taxonomy" id="1836200"/>
    <lineage>
        <taxon>Bacteria</taxon>
        <taxon>Pseudomonadati</taxon>
        <taxon>Pseudomonadota</taxon>
        <taxon>Betaproteobacteria</taxon>
        <taxon>Burkholderiales</taxon>
        <taxon>Comamonadaceae</taxon>
        <taxon>Variovorax</taxon>
    </lineage>
</organism>
<name>A0ABU8WVD4_9BURK</name>
<dbReference type="EMBL" id="JBBKZT010000021">
    <property type="protein sequence ID" value="MEJ8851339.1"/>
    <property type="molecule type" value="Genomic_DNA"/>
</dbReference>
<comment type="caution">
    <text evidence="2">The sequence shown here is derived from an EMBL/GenBank/DDBJ whole genome shotgun (WGS) entry which is preliminary data.</text>
</comment>